<dbReference type="RefSeq" id="WP_117177243.1">
    <property type="nucleotide sequence ID" value="NZ_QFZK01000006.1"/>
</dbReference>
<dbReference type="Gene3D" id="3.30.565.10">
    <property type="entry name" value="Histidine kinase-like ATPase, C-terminal domain"/>
    <property type="match status" value="1"/>
</dbReference>
<dbReference type="InterPro" id="IPR036641">
    <property type="entry name" value="HPT_dom_sf"/>
</dbReference>
<sequence length="1296" mass="142097">MRRLLNLRYGLPAAIFLVFLALSVLSYYYNLRAGEKNSLDIAVSNALSLSERLARTAQIDLIGDKAQVDSDLGVESADWHVSVLAVADEDGKIQAAHRLEWIGKNMAQTVRGFDLVRLKGITQGRLPDVQVIDGASRYLQVLTPFIAAGTQSQIRSLASGVVYLEYDLSFDDARNRWLAQRRWLIEAVLGMLMASLLSLVLYRRVARHLLRIEAASRLLSDNPDASASVPVAGPLELRQLALAFNTMADKVVGARRDMASESAKLAAIVGSAMDAIITFDAHQRVTMINEAALELFGYTREQAIGLNLDSFVPQRFRHVHAQNVKRFGQQGDLHRSMGQRAVFAALRANGEEFPIRASISHLLVAGDELYTVILQDVSKEIKAETEIRQLTVNLEKLVELRTAKLNEATQSLEARQLELAAARDELQNIFDSATVGILLSRDRVILRCNPKAASMLGYAPEDLNGQMSRILYPSDDVFQQSGQILRSQLREAGLSTLETRMARRDGSVMWVRMNARLLNDGSMNGMLLAFLEDVSLQHATSEALRQAKEKAEEASAAKANFLANMSHEIRTPMNSIIGMSQLALGTSLDTRQRNYIEKVHRSGENLLGIINDILDFSKIEAGKLNMEVTDFNLDGVMDNLANLLGFKTEDKDLELLFDTAPDVPLHLIGDPLRLGQVLINLGNNAVKFTERGEIVVGIEKLRDHADGVELHFLVRDTGIGMTPEQCDKLFQSFSQADASTTRKYGGTGLGLAICKSLVEGMRGKIWVESVPNQGSTFHFQARFGVQANPQVQRMFRAEELLGVRLLVVDDNASAREILTTMAQSFGLVVDTVSGGPEALQRVASADLNEQPYDLVLMDWKMPGMDGFEAMRNLRAAGSSRTPTVIMITSFGRDDAAARAQNLGVSVQTVLTKPVTPSGLLEAIGEALGKGTKVSVLKEARLEDHAISTDKLRGSRVLLVEDNDMNQELAQELLTNAGIEVVLARHGQEALDILDADPHFDGVLMDCQMPVMDGYKATQEIRKNLAFHNLPIIAMTANAMAGDKEKVLEVGMWDHIAKPLNLGDMFATMAKWISPSADRGAPGNSVPLAPAQSAHSAVGGWLHDAVLPGIDTRFGLTIALNKEALYRRLLIKFRDGQAHFETLFAQARAGADRTAAHRCAHTLAGTASTVGAKRLQEAARRLEQACGQQAPQEQVDAILQEVLHELTPVMDGLKALGSGDTHGVAQVPAPAVETEQIAALRVRLLDLMDMGDSRAIDLCEEHQAQLQTVYPTRWKKIMASLHNMDFEAALELFKELG</sequence>
<keyword evidence="7 22" id="KW-0812">Transmembrane</keyword>
<dbReference type="SUPFAM" id="SSF55785">
    <property type="entry name" value="PYP-like sensor domain (PAS domain)"/>
    <property type="match status" value="2"/>
</dbReference>
<dbReference type="SUPFAM" id="SSF47384">
    <property type="entry name" value="Homodimeric domain of signal transducing histidine kinase"/>
    <property type="match status" value="1"/>
</dbReference>
<feature type="domain" description="PAS" evidence="25">
    <location>
        <begin position="437"/>
        <end position="475"/>
    </location>
</feature>
<dbReference type="SMART" id="SM00448">
    <property type="entry name" value="REC"/>
    <property type="match status" value="2"/>
</dbReference>
<evidence type="ECO:0000256" key="13">
    <source>
        <dbReference type="ARBA" id="ARBA00023012"/>
    </source>
</evidence>
<dbReference type="CDD" id="cd06225">
    <property type="entry name" value="HAMP"/>
    <property type="match status" value="1"/>
</dbReference>
<feature type="domain" description="HPt" evidence="28">
    <location>
        <begin position="1121"/>
        <end position="1215"/>
    </location>
</feature>
<name>A0A3E1RB90_9BURK</name>
<dbReference type="PANTHER" id="PTHR45339">
    <property type="entry name" value="HYBRID SIGNAL TRANSDUCTION HISTIDINE KINASE J"/>
    <property type="match status" value="1"/>
</dbReference>
<dbReference type="SMART" id="SM00388">
    <property type="entry name" value="HisKA"/>
    <property type="match status" value="1"/>
</dbReference>
<evidence type="ECO:0000256" key="14">
    <source>
        <dbReference type="ARBA" id="ARBA00023026"/>
    </source>
</evidence>
<comment type="subunit">
    <text evidence="17">At low DSF concentrations, interacts with RpfF.</text>
</comment>
<dbReference type="Pfam" id="PF02518">
    <property type="entry name" value="HATPase_c"/>
    <property type="match status" value="1"/>
</dbReference>
<evidence type="ECO:0000256" key="8">
    <source>
        <dbReference type="ARBA" id="ARBA00022729"/>
    </source>
</evidence>
<evidence type="ECO:0000256" key="10">
    <source>
        <dbReference type="ARBA" id="ARBA00022777"/>
    </source>
</evidence>
<feature type="domain" description="Histidine kinase" evidence="23">
    <location>
        <begin position="564"/>
        <end position="785"/>
    </location>
</feature>
<evidence type="ECO:0000313" key="29">
    <source>
        <dbReference type="EMBL" id="RFO96619.1"/>
    </source>
</evidence>
<dbReference type="InterPro" id="IPR011006">
    <property type="entry name" value="CheY-like_superfamily"/>
</dbReference>
<feature type="domain" description="PAS" evidence="25">
    <location>
        <begin position="261"/>
        <end position="340"/>
    </location>
</feature>
<feature type="domain" description="PAC" evidence="26">
    <location>
        <begin position="495"/>
        <end position="546"/>
    </location>
</feature>
<dbReference type="CDD" id="cd00082">
    <property type="entry name" value="HisKA"/>
    <property type="match status" value="1"/>
</dbReference>
<evidence type="ECO:0000256" key="20">
    <source>
        <dbReference type="PROSITE-ProRule" id="PRU00110"/>
    </source>
</evidence>
<feature type="transmembrane region" description="Helical" evidence="22">
    <location>
        <begin position="6"/>
        <end position="29"/>
    </location>
</feature>
<keyword evidence="9" id="KW-0547">Nucleotide-binding</keyword>
<feature type="modified residue" description="4-aspartylphosphate" evidence="21">
    <location>
        <position position="858"/>
    </location>
</feature>
<evidence type="ECO:0000259" key="23">
    <source>
        <dbReference type="PROSITE" id="PS50109"/>
    </source>
</evidence>
<dbReference type="FunFam" id="3.30.565.10:FF:000010">
    <property type="entry name" value="Sensor histidine kinase RcsC"/>
    <property type="match status" value="1"/>
</dbReference>
<dbReference type="SMART" id="SM00304">
    <property type="entry name" value="HAMP"/>
    <property type="match status" value="1"/>
</dbReference>
<dbReference type="PROSITE" id="PS50894">
    <property type="entry name" value="HPT"/>
    <property type="match status" value="1"/>
</dbReference>
<dbReference type="PROSITE" id="PS50112">
    <property type="entry name" value="PAS"/>
    <property type="match status" value="2"/>
</dbReference>
<dbReference type="OrthoDB" id="5290456at2"/>
<evidence type="ECO:0000256" key="19">
    <source>
        <dbReference type="ARBA" id="ARBA00070152"/>
    </source>
</evidence>
<keyword evidence="6" id="KW-0808">Transferase</keyword>
<dbReference type="InterPro" id="IPR036890">
    <property type="entry name" value="HATPase_C_sf"/>
</dbReference>
<dbReference type="PANTHER" id="PTHR45339:SF1">
    <property type="entry name" value="HYBRID SIGNAL TRANSDUCTION HISTIDINE KINASE J"/>
    <property type="match status" value="1"/>
</dbReference>
<organism evidence="29 30">
    <name type="scientific">Rhodoferax lacus</name>
    <dbReference type="NCBI Taxonomy" id="2184758"/>
    <lineage>
        <taxon>Bacteria</taxon>
        <taxon>Pseudomonadati</taxon>
        <taxon>Pseudomonadota</taxon>
        <taxon>Betaproteobacteria</taxon>
        <taxon>Burkholderiales</taxon>
        <taxon>Comamonadaceae</taxon>
        <taxon>Rhodoferax</taxon>
    </lineage>
</organism>
<dbReference type="Pfam" id="PF00072">
    <property type="entry name" value="Response_reg"/>
    <property type="match status" value="2"/>
</dbReference>
<dbReference type="SMART" id="SM00091">
    <property type="entry name" value="PAS"/>
    <property type="match status" value="2"/>
</dbReference>
<evidence type="ECO:0000259" key="27">
    <source>
        <dbReference type="PROSITE" id="PS50885"/>
    </source>
</evidence>
<dbReference type="CDD" id="cd16922">
    <property type="entry name" value="HATPase_EvgS-ArcB-TorS-like"/>
    <property type="match status" value="1"/>
</dbReference>
<evidence type="ECO:0000259" key="24">
    <source>
        <dbReference type="PROSITE" id="PS50110"/>
    </source>
</evidence>
<dbReference type="CDD" id="cd00130">
    <property type="entry name" value="PAS"/>
    <property type="match status" value="2"/>
</dbReference>
<keyword evidence="11" id="KW-0067">ATP-binding</keyword>
<dbReference type="Proteomes" id="UP000260665">
    <property type="component" value="Unassembled WGS sequence"/>
</dbReference>
<keyword evidence="12 22" id="KW-1133">Transmembrane helix</keyword>
<comment type="catalytic activity">
    <reaction evidence="1">
        <text>ATP + protein L-histidine = ADP + protein N-phospho-L-histidine.</text>
        <dbReference type="EC" id="2.7.13.3"/>
    </reaction>
</comment>
<dbReference type="InterPro" id="IPR036097">
    <property type="entry name" value="HisK_dim/P_sf"/>
</dbReference>
<dbReference type="PROSITE" id="PS50113">
    <property type="entry name" value="PAC"/>
    <property type="match status" value="1"/>
</dbReference>
<dbReference type="SMART" id="SM00073">
    <property type="entry name" value="HPT"/>
    <property type="match status" value="1"/>
</dbReference>
<evidence type="ECO:0000256" key="11">
    <source>
        <dbReference type="ARBA" id="ARBA00022840"/>
    </source>
</evidence>
<feature type="domain" description="Response regulatory" evidence="24">
    <location>
        <begin position="955"/>
        <end position="1072"/>
    </location>
</feature>
<evidence type="ECO:0000259" key="26">
    <source>
        <dbReference type="PROSITE" id="PS50113"/>
    </source>
</evidence>
<feature type="modified residue" description="Phosphohistidine" evidence="20">
    <location>
        <position position="1160"/>
    </location>
</feature>
<dbReference type="EMBL" id="QFZK01000006">
    <property type="protein sequence ID" value="RFO96619.1"/>
    <property type="molecule type" value="Genomic_DNA"/>
</dbReference>
<dbReference type="FunFam" id="1.10.287.130:FF:000002">
    <property type="entry name" value="Two-component osmosensing histidine kinase"/>
    <property type="match status" value="1"/>
</dbReference>
<dbReference type="CDD" id="cd17546">
    <property type="entry name" value="REC_hyHK_CKI1_RcsC-like"/>
    <property type="match status" value="2"/>
</dbReference>
<dbReference type="Gene3D" id="1.10.287.130">
    <property type="match status" value="1"/>
</dbReference>
<dbReference type="InterPro" id="IPR003594">
    <property type="entry name" value="HATPase_dom"/>
</dbReference>
<dbReference type="Pfam" id="PF00672">
    <property type="entry name" value="HAMP"/>
    <property type="match status" value="1"/>
</dbReference>
<dbReference type="SUPFAM" id="SSF52172">
    <property type="entry name" value="CheY-like"/>
    <property type="match status" value="2"/>
</dbReference>
<evidence type="ECO:0000256" key="9">
    <source>
        <dbReference type="ARBA" id="ARBA00022741"/>
    </source>
</evidence>
<dbReference type="PROSITE" id="PS50885">
    <property type="entry name" value="HAMP"/>
    <property type="match status" value="1"/>
</dbReference>
<dbReference type="PROSITE" id="PS50110">
    <property type="entry name" value="RESPONSE_REGULATORY"/>
    <property type="match status" value="2"/>
</dbReference>
<dbReference type="NCBIfam" id="TIGR00229">
    <property type="entry name" value="sensory_box"/>
    <property type="match status" value="2"/>
</dbReference>
<evidence type="ECO:0000256" key="2">
    <source>
        <dbReference type="ARBA" id="ARBA00004651"/>
    </source>
</evidence>
<feature type="transmembrane region" description="Helical" evidence="22">
    <location>
        <begin position="183"/>
        <end position="202"/>
    </location>
</feature>
<dbReference type="InterPro" id="IPR003660">
    <property type="entry name" value="HAMP_dom"/>
</dbReference>
<evidence type="ECO:0000256" key="18">
    <source>
        <dbReference type="ARBA" id="ARBA00068150"/>
    </source>
</evidence>
<dbReference type="InterPro" id="IPR013767">
    <property type="entry name" value="PAS_fold"/>
</dbReference>
<evidence type="ECO:0000259" key="25">
    <source>
        <dbReference type="PROSITE" id="PS50112"/>
    </source>
</evidence>
<comment type="caution">
    <text evidence="29">The sequence shown here is derived from an EMBL/GenBank/DDBJ whole genome shotgun (WGS) entry which is preliminary data.</text>
</comment>
<keyword evidence="8" id="KW-0732">Signal</keyword>
<feature type="domain" description="HAMP" evidence="27">
    <location>
        <begin position="203"/>
        <end position="256"/>
    </location>
</feature>
<evidence type="ECO:0000256" key="16">
    <source>
        <dbReference type="ARBA" id="ARBA00058004"/>
    </source>
</evidence>
<dbReference type="PROSITE" id="PS50109">
    <property type="entry name" value="HIS_KIN"/>
    <property type="match status" value="1"/>
</dbReference>
<dbReference type="InterPro" id="IPR003661">
    <property type="entry name" value="HisK_dim/P_dom"/>
</dbReference>
<dbReference type="Pfam" id="PF01627">
    <property type="entry name" value="Hpt"/>
    <property type="match status" value="1"/>
</dbReference>
<evidence type="ECO:0000256" key="7">
    <source>
        <dbReference type="ARBA" id="ARBA00022692"/>
    </source>
</evidence>
<keyword evidence="14" id="KW-0843">Virulence</keyword>
<dbReference type="Gene3D" id="6.10.340.10">
    <property type="match status" value="1"/>
</dbReference>
<evidence type="ECO:0000256" key="1">
    <source>
        <dbReference type="ARBA" id="ARBA00000085"/>
    </source>
</evidence>
<feature type="modified residue" description="4-aspartylphosphate" evidence="21">
    <location>
        <position position="1005"/>
    </location>
</feature>
<dbReference type="EC" id="2.7.13.3" evidence="3"/>
<dbReference type="Gene3D" id="3.30.450.20">
    <property type="entry name" value="PAS domain"/>
    <property type="match status" value="2"/>
</dbReference>
<gene>
    <name evidence="29" type="ORF">DIC66_11370</name>
</gene>
<evidence type="ECO:0000256" key="17">
    <source>
        <dbReference type="ARBA" id="ARBA00064003"/>
    </source>
</evidence>
<evidence type="ECO:0000259" key="28">
    <source>
        <dbReference type="PROSITE" id="PS50894"/>
    </source>
</evidence>
<evidence type="ECO:0000256" key="21">
    <source>
        <dbReference type="PROSITE-ProRule" id="PRU00169"/>
    </source>
</evidence>
<dbReference type="InterPro" id="IPR008207">
    <property type="entry name" value="Sig_transdc_His_kin_Hpt_dom"/>
</dbReference>
<dbReference type="Pfam" id="PF00989">
    <property type="entry name" value="PAS"/>
    <property type="match status" value="1"/>
</dbReference>
<evidence type="ECO:0000256" key="5">
    <source>
        <dbReference type="ARBA" id="ARBA00022553"/>
    </source>
</evidence>
<dbReference type="Gene3D" id="3.40.50.2300">
    <property type="match status" value="2"/>
</dbReference>
<dbReference type="GO" id="GO:0005524">
    <property type="term" value="F:ATP binding"/>
    <property type="evidence" value="ECO:0007669"/>
    <property type="project" value="UniProtKB-KW"/>
</dbReference>
<evidence type="ECO:0000256" key="15">
    <source>
        <dbReference type="ARBA" id="ARBA00023136"/>
    </source>
</evidence>
<dbReference type="PRINTS" id="PR00344">
    <property type="entry name" value="BCTRLSENSOR"/>
</dbReference>
<keyword evidence="5 21" id="KW-0597">Phosphoprotein</keyword>
<dbReference type="GO" id="GO:0005886">
    <property type="term" value="C:plasma membrane"/>
    <property type="evidence" value="ECO:0007669"/>
    <property type="project" value="UniProtKB-SubCell"/>
</dbReference>
<dbReference type="SUPFAM" id="SSF55874">
    <property type="entry name" value="ATPase domain of HSP90 chaperone/DNA topoisomerase II/histidine kinase"/>
    <property type="match status" value="1"/>
</dbReference>
<feature type="domain" description="Response regulatory" evidence="24">
    <location>
        <begin position="804"/>
        <end position="927"/>
    </location>
</feature>
<keyword evidence="10" id="KW-0418">Kinase</keyword>
<dbReference type="SMART" id="SM00387">
    <property type="entry name" value="HATPase_c"/>
    <property type="match status" value="1"/>
</dbReference>
<dbReference type="Pfam" id="PF13426">
    <property type="entry name" value="PAS_9"/>
    <property type="match status" value="1"/>
</dbReference>
<keyword evidence="4" id="KW-1003">Cell membrane</keyword>
<keyword evidence="15 22" id="KW-0472">Membrane</keyword>
<reference evidence="29 30" key="1">
    <citation type="submission" date="2018-05" db="EMBL/GenBank/DDBJ databases">
        <title>Rhodoferax soyangensis sp.nov., isolated from an oligotrophic freshwater lake.</title>
        <authorList>
            <person name="Park M."/>
        </authorList>
    </citation>
    <scope>NUCLEOTIDE SEQUENCE [LARGE SCALE GENOMIC DNA]</scope>
    <source>
        <strain evidence="29 30">IMCC26218</strain>
    </source>
</reference>
<dbReference type="InterPro" id="IPR000700">
    <property type="entry name" value="PAS-assoc_C"/>
</dbReference>
<evidence type="ECO:0000256" key="12">
    <source>
        <dbReference type="ARBA" id="ARBA00022989"/>
    </source>
</evidence>
<dbReference type="SUPFAM" id="SSF47226">
    <property type="entry name" value="Histidine-containing phosphotransfer domain, HPT domain"/>
    <property type="match status" value="1"/>
</dbReference>
<dbReference type="InterPro" id="IPR004358">
    <property type="entry name" value="Sig_transdc_His_kin-like_C"/>
</dbReference>
<dbReference type="InterPro" id="IPR035965">
    <property type="entry name" value="PAS-like_dom_sf"/>
</dbReference>
<dbReference type="InterPro" id="IPR000014">
    <property type="entry name" value="PAS"/>
</dbReference>
<protein>
    <recommendedName>
        <fullName evidence="18">Sensory/regulatory protein RpfC</fullName>
        <ecNumber evidence="3">2.7.13.3</ecNumber>
    </recommendedName>
    <alternativeName>
        <fullName evidence="19">Virulence sensor protein BvgS</fullName>
    </alternativeName>
</protein>
<accession>A0A3E1RB90</accession>
<comment type="function">
    <text evidence="16">Member of the two-component regulatory system BvgS/BvgA. Phosphorylates BvgA via a four-step phosphorelay in response to environmental signals.</text>
</comment>
<keyword evidence="30" id="KW-1185">Reference proteome</keyword>
<dbReference type="InterPro" id="IPR005467">
    <property type="entry name" value="His_kinase_dom"/>
</dbReference>
<evidence type="ECO:0000256" key="6">
    <source>
        <dbReference type="ARBA" id="ARBA00022679"/>
    </source>
</evidence>
<dbReference type="InterPro" id="IPR001789">
    <property type="entry name" value="Sig_transdc_resp-reg_receiver"/>
</dbReference>
<evidence type="ECO:0000313" key="30">
    <source>
        <dbReference type="Proteomes" id="UP000260665"/>
    </source>
</evidence>
<dbReference type="GO" id="GO:0000155">
    <property type="term" value="F:phosphorelay sensor kinase activity"/>
    <property type="evidence" value="ECO:0007669"/>
    <property type="project" value="InterPro"/>
</dbReference>
<dbReference type="Pfam" id="PF00512">
    <property type="entry name" value="HisKA"/>
    <property type="match status" value="1"/>
</dbReference>
<comment type="subcellular location">
    <subcellularLocation>
        <location evidence="2">Cell membrane</location>
        <topology evidence="2">Multi-pass membrane protein</topology>
    </subcellularLocation>
</comment>
<dbReference type="GO" id="GO:0006355">
    <property type="term" value="P:regulation of DNA-templated transcription"/>
    <property type="evidence" value="ECO:0007669"/>
    <property type="project" value="InterPro"/>
</dbReference>
<evidence type="ECO:0000256" key="22">
    <source>
        <dbReference type="SAM" id="Phobius"/>
    </source>
</evidence>
<keyword evidence="13" id="KW-0902">Two-component regulatory system</keyword>
<proteinExistence type="predicted"/>
<evidence type="ECO:0000256" key="4">
    <source>
        <dbReference type="ARBA" id="ARBA00022475"/>
    </source>
</evidence>
<evidence type="ECO:0000256" key="3">
    <source>
        <dbReference type="ARBA" id="ARBA00012438"/>
    </source>
</evidence>
<dbReference type="Gene3D" id="1.20.120.160">
    <property type="entry name" value="HPT domain"/>
    <property type="match status" value="1"/>
</dbReference>